<proteinExistence type="predicted"/>
<protein>
    <submittedName>
        <fullName evidence="1">Uncharacterized protein</fullName>
    </submittedName>
</protein>
<evidence type="ECO:0000313" key="2">
    <source>
        <dbReference type="Proteomes" id="UP001590951"/>
    </source>
</evidence>
<gene>
    <name evidence="1" type="ORF">ABVK25_002250</name>
</gene>
<sequence length="69" mass="7451">MQHLLDADAYTSFGDFQGRSAINLAIAFAKTEEVAVLEGEGPQDSSSGTSQGRVPWYCDGCGDAIPRRW</sequence>
<reference evidence="1 2" key="1">
    <citation type="submission" date="2024-09" db="EMBL/GenBank/DDBJ databases">
        <title>Rethinking Asexuality: The Enigmatic Case of Functional Sexual Genes in Lepraria (Stereocaulaceae).</title>
        <authorList>
            <person name="Doellman M."/>
            <person name="Sun Y."/>
            <person name="Barcenas-Pena A."/>
            <person name="Lumbsch H.T."/>
            <person name="Grewe F."/>
        </authorList>
    </citation>
    <scope>NUCLEOTIDE SEQUENCE [LARGE SCALE GENOMIC DNA]</scope>
    <source>
        <strain evidence="1 2">Grewe 0041</strain>
    </source>
</reference>
<dbReference type="EMBL" id="JBHFEH010000005">
    <property type="protein sequence ID" value="KAL2057197.1"/>
    <property type="molecule type" value="Genomic_DNA"/>
</dbReference>
<keyword evidence="2" id="KW-1185">Reference proteome</keyword>
<accession>A0ABR4BII3</accession>
<comment type="caution">
    <text evidence="1">The sequence shown here is derived from an EMBL/GenBank/DDBJ whole genome shotgun (WGS) entry which is preliminary data.</text>
</comment>
<evidence type="ECO:0000313" key="1">
    <source>
        <dbReference type="EMBL" id="KAL2057197.1"/>
    </source>
</evidence>
<organism evidence="1 2">
    <name type="scientific">Lepraria finkii</name>
    <dbReference type="NCBI Taxonomy" id="1340010"/>
    <lineage>
        <taxon>Eukaryota</taxon>
        <taxon>Fungi</taxon>
        <taxon>Dikarya</taxon>
        <taxon>Ascomycota</taxon>
        <taxon>Pezizomycotina</taxon>
        <taxon>Lecanoromycetes</taxon>
        <taxon>OSLEUM clade</taxon>
        <taxon>Lecanoromycetidae</taxon>
        <taxon>Lecanorales</taxon>
        <taxon>Lecanorineae</taxon>
        <taxon>Stereocaulaceae</taxon>
        <taxon>Lepraria</taxon>
    </lineage>
</organism>
<dbReference type="Proteomes" id="UP001590951">
    <property type="component" value="Unassembled WGS sequence"/>
</dbReference>
<name>A0ABR4BII3_9LECA</name>